<dbReference type="KEGG" id="bpb:bpr_I1343"/>
<reference evidence="1 2" key="1">
    <citation type="journal article" date="2010" name="PLoS ONE">
        <title>The glycobiome of the rumen bacterium Butyrivibrio proteoclasticus B316(T) highlights adaptation to a polysaccharide-rich environment.</title>
        <authorList>
            <person name="Kelly W.J."/>
            <person name="Leahy S.C."/>
            <person name="Altermann E."/>
            <person name="Yeoman C.J."/>
            <person name="Dunne J.C."/>
            <person name="Kong Z."/>
            <person name="Pacheco D.M."/>
            <person name="Li D."/>
            <person name="Noel S.J."/>
            <person name="Moon C.D."/>
            <person name="Cookson A.L."/>
            <person name="Attwood G.T."/>
        </authorList>
    </citation>
    <scope>NUCLEOTIDE SEQUENCE [LARGE SCALE GENOMIC DNA]</scope>
    <source>
        <strain evidence="2">ATCC 51982 / DSM 14932 / B316</strain>
    </source>
</reference>
<name>E0RUP0_BUTPB</name>
<sequence length="412" mass="46936">MADIKPFKAFRPAQGLEGKIASLPYDVFNRQEAYEKVQREPDSFLAIDRPETQFEPGHDMYAREVYDKARDMLQAKMADGSFIQDENPCYYIYEQTMNGRTQTGIVACASIDDYLGNVIKKHENTREEKEQDRINHVYTCQAQTGPIFLCYRKNKLISDLVDKVKEVDEPIYDFVSEDGVRNRIFIISDLEETETICRVFTTINSIYIADGHHRCASAVKVGLKKRKELEGKIRGKLDSDYFLSVLFPDDELMIMDYNRVVKDLNGLSSSEFMDKLKNLFEVTESDAQVKPSCKGEYGLYLDNKWYRLNAKDSIKSSDPVKGLDVSVLQDNVLGPVLGIGDPRTDKRIDFVGGIRGLDELEKRCHTDCKLAFSLYPTSISELFDVADAGLLMPPKSTWFEPKLLSGLFIHGI</sequence>
<dbReference type="Pfam" id="PF06245">
    <property type="entry name" value="DUF1015"/>
    <property type="match status" value="1"/>
</dbReference>
<dbReference type="EMBL" id="CP001810">
    <property type="protein sequence ID" value="ADL34081.1"/>
    <property type="molecule type" value="Genomic_DNA"/>
</dbReference>
<dbReference type="PANTHER" id="PTHR36454:SF1">
    <property type="entry name" value="DUF1015 DOMAIN-CONTAINING PROTEIN"/>
    <property type="match status" value="1"/>
</dbReference>
<dbReference type="STRING" id="515622.bpr_I1343"/>
<dbReference type="InterPro" id="IPR008323">
    <property type="entry name" value="UCP033563"/>
</dbReference>
<dbReference type="Proteomes" id="UP000001299">
    <property type="component" value="Chromosome 1"/>
</dbReference>
<keyword evidence="2" id="KW-1185">Reference proteome</keyword>
<dbReference type="RefSeq" id="WP_013280735.1">
    <property type="nucleotide sequence ID" value="NC_014387.1"/>
</dbReference>
<proteinExistence type="predicted"/>
<protein>
    <recommendedName>
        <fullName evidence="3">DUF1015 domain-containing protein</fullName>
    </recommendedName>
</protein>
<gene>
    <name evidence="1" type="ordered locus">bpr_I1343</name>
</gene>
<dbReference type="AlphaFoldDB" id="E0RUP0"/>
<evidence type="ECO:0000313" key="1">
    <source>
        <dbReference type="EMBL" id="ADL34081.1"/>
    </source>
</evidence>
<evidence type="ECO:0000313" key="2">
    <source>
        <dbReference type="Proteomes" id="UP000001299"/>
    </source>
</evidence>
<organism evidence="1 2">
    <name type="scientific">Butyrivibrio proteoclasticus (strain ATCC 51982 / DSM 14932 / B316)</name>
    <name type="common">Clostridium proteoclasticum</name>
    <dbReference type="NCBI Taxonomy" id="515622"/>
    <lineage>
        <taxon>Bacteria</taxon>
        <taxon>Bacillati</taxon>
        <taxon>Bacillota</taxon>
        <taxon>Clostridia</taxon>
        <taxon>Lachnospirales</taxon>
        <taxon>Lachnospiraceae</taxon>
        <taxon>Butyrivibrio</taxon>
    </lineage>
</organism>
<accession>E0RUP0</accession>
<dbReference type="HOGENOM" id="CLU_031277_0_0_9"/>
<dbReference type="PIRSF" id="PIRSF033563">
    <property type="entry name" value="UCP033563"/>
    <property type="match status" value="1"/>
</dbReference>
<dbReference type="PANTHER" id="PTHR36454">
    <property type="entry name" value="LMO2823 PROTEIN"/>
    <property type="match status" value="1"/>
</dbReference>
<dbReference type="eggNOG" id="COG4198">
    <property type="taxonomic scope" value="Bacteria"/>
</dbReference>
<evidence type="ECO:0008006" key="3">
    <source>
        <dbReference type="Google" id="ProtNLM"/>
    </source>
</evidence>